<dbReference type="Proteomes" id="UP001142610">
    <property type="component" value="Unassembled WGS sequence"/>
</dbReference>
<accession>A0A9X2RHF4</accession>
<keyword evidence="1" id="KW-1133">Transmembrane helix</keyword>
<keyword evidence="1" id="KW-0812">Transmembrane</keyword>
<sequence length="205" mass="22466">MWRLLSALVILASLVFNVFALTALLDAWEIADTAWRQPFHRLGALYEVPVRLLAETVQGPLSALVGDRIELPCWWIHVFAMYASSAAAIYAGSMGRAEREKRVGEIMRGGASIFFPLAIVTYLGNLIVQGFRNRIVSRFLTQHNKTALFYAAGVLGMYAGGNYINAEILTGPPAPGQEFSVKNEGTCRFGDGDIVDQLIRAVSAE</sequence>
<dbReference type="EMBL" id="JANIBC010000002">
    <property type="protein sequence ID" value="MCQ8184814.1"/>
    <property type="molecule type" value="Genomic_DNA"/>
</dbReference>
<dbReference type="RefSeq" id="WP_256618662.1">
    <property type="nucleotide sequence ID" value="NZ_JANIBC010000002.1"/>
</dbReference>
<feature type="transmembrane region" description="Helical" evidence="1">
    <location>
        <begin position="74"/>
        <end position="92"/>
    </location>
</feature>
<organism evidence="2 3">
    <name type="scientific">Parvularcula maris</name>
    <dbReference type="NCBI Taxonomy" id="2965077"/>
    <lineage>
        <taxon>Bacteria</taxon>
        <taxon>Pseudomonadati</taxon>
        <taxon>Pseudomonadota</taxon>
        <taxon>Alphaproteobacteria</taxon>
        <taxon>Parvularculales</taxon>
        <taxon>Parvularculaceae</taxon>
        <taxon>Parvularcula</taxon>
    </lineage>
</organism>
<protein>
    <submittedName>
        <fullName evidence="2">Uncharacterized protein</fullName>
    </submittedName>
</protein>
<evidence type="ECO:0000313" key="2">
    <source>
        <dbReference type="EMBL" id="MCQ8184814.1"/>
    </source>
</evidence>
<feature type="transmembrane region" description="Helical" evidence="1">
    <location>
        <begin position="113"/>
        <end position="131"/>
    </location>
</feature>
<gene>
    <name evidence="2" type="ORF">NOG11_05370</name>
</gene>
<name>A0A9X2RHF4_9PROT</name>
<proteinExistence type="predicted"/>
<dbReference type="AlphaFoldDB" id="A0A9X2RHF4"/>
<reference evidence="2" key="1">
    <citation type="submission" date="2022-07" db="EMBL/GenBank/DDBJ databases">
        <title>Parvularcula maris sp. nov., an algicidal bacterium isolated from seawater.</title>
        <authorList>
            <person name="Li F."/>
        </authorList>
    </citation>
    <scope>NUCLEOTIDE SEQUENCE</scope>
    <source>
        <strain evidence="2">BGMRC 0090</strain>
    </source>
</reference>
<keyword evidence="3" id="KW-1185">Reference proteome</keyword>
<evidence type="ECO:0000313" key="3">
    <source>
        <dbReference type="Proteomes" id="UP001142610"/>
    </source>
</evidence>
<comment type="caution">
    <text evidence="2">The sequence shown here is derived from an EMBL/GenBank/DDBJ whole genome shotgun (WGS) entry which is preliminary data.</text>
</comment>
<keyword evidence="1" id="KW-0472">Membrane</keyword>
<evidence type="ECO:0000256" key="1">
    <source>
        <dbReference type="SAM" id="Phobius"/>
    </source>
</evidence>